<evidence type="ECO:0000256" key="5">
    <source>
        <dbReference type="ARBA" id="ARBA00022836"/>
    </source>
</evidence>
<evidence type="ECO:0000256" key="4">
    <source>
        <dbReference type="ARBA" id="ARBA00022692"/>
    </source>
</evidence>
<keyword evidence="6 9" id="KW-1133">Transmembrane helix</keyword>
<evidence type="ECO:0000256" key="6">
    <source>
        <dbReference type="ARBA" id="ARBA00022989"/>
    </source>
</evidence>
<dbReference type="RefSeq" id="YP_009628719.1">
    <property type="nucleotide sequence ID" value="NC_042170.1"/>
</dbReference>
<evidence type="ECO:0000256" key="2">
    <source>
        <dbReference type="ARBA" id="ARBA00006458"/>
    </source>
</evidence>
<comment type="caution">
    <text evidence="9">Lacks conserved residue(s) required for the propagation of feature annotation.</text>
</comment>
<keyword evidence="8 9" id="KW-0472">Membrane</keyword>
<evidence type="ECO:0000313" key="10">
    <source>
        <dbReference type="EMBL" id="QBX88502.1"/>
    </source>
</evidence>
<dbReference type="GeneID" id="40138628"/>
<dbReference type="InterPro" id="IPR017492">
    <property type="entry name" value="PSI_PsaK"/>
</dbReference>
<sequence length="99" mass="10478">MIMNKTININYNTMDTYNLISLATPNTMWSTQIAIIMIISNIVAVSIGRYAIQVRNPGLSIPISGLEGFGLAELLATTSLGHVIGAGTILGLRSTGVIS</sequence>
<evidence type="ECO:0000256" key="9">
    <source>
        <dbReference type="HAMAP-Rule" id="MF_00474"/>
    </source>
</evidence>
<feature type="transmembrane region" description="Helical" evidence="9">
    <location>
        <begin position="29"/>
        <end position="52"/>
    </location>
</feature>
<keyword evidence="7 9" id="KW-0793">Thylakoid</keyword>
<reference evidence="10" key="1">
    <citation type="journal article" date="2019" name="Phycologia">
        <title>Chloroplast and mitochondrial genomes of Balbiania investiens (Balbianiales, Nemaliophycidae).</title>
        <authorList>
            <person name="Evans J.R."/>
            <person name="StAmour N."/>
            <person name="Verbruggen H."/>
            <person name="Salomaki E.D."/>
            <person name="Vis M.L."/>
        </authorList>
    </citation>
    <scope>NUCLEOTIDE SEQUENCE</scope>
</reference>
<dbReference type="GO" id="GO:0015979">
    <property type="term" value="P:photosynthesis"/>
    <property type="evidence" value="ECO:0007669"/>
    <property type="project" value="UniProtKB-UniRule"/>
</dbReference>
<keyword evidence="10" id="KW-0934">Plastid</keyword>
<comment type="similarity">
    <text evidence="2 9">Belongs to the PsaG/PsaK family.</text>
</comment>
<gene>
    <name evidence="9 10" type="primary">psaK</name>
</gene>
<comment type="subcellular location">
    <subcellularLocation>
        <location evidence="9">Cellular thylakoid membrane</location>
        <topology evidence="9">Multi-pass membrane protein</topology>
    </subcellularLocation>
    <subcellularLocation>
        <location evidence="1">Membrane</location>
        <topology evidence="1">Multi-pass membrane protein</topology>
    </subcellularLocation>
</comment>
<dbReference type="InterPro" id="IPR037101">
    <property type="entry name" value="PSI_PsaK_bact"/>
</dbReference>
<dbReference type="NCBIfam" id="TIGR03049">
    <property type="entry name" value="PS_I_psaK"/>
    <property type="match status" value="1"/>
</dbReference>
<protein>
    <recommendedName>
        <fullName evidence="9">Photosystem I reaction center subunit PsaK</fullName>
    </recommendedName>
    <alternativeName>
        <fullName evidence="9">Photosystem I subunit X</fullName>
    </alternativeName>
</protein>
<accession>A0A4D6BKI2</accession>
<dbReference type="HAMAP" id="MF_00474">
    <property type="entry name" value="PSI_PsaK"/>
    <property type="match status" value="1"/>
</dbReference>
<evidence type="ECO:0000256" key="8">
    <source>
        <dbReference type="ARBA" id="ARBA00023136"/>
    </source>
</evidence>
<evidence type="ECO:0000256" key="7">
    <source>
        <dbReference type="ARBA" id="ARBA00023078"/>
    </source>
</evidence>
<dbReference type="EMBL" id="MH026107">
    <property type="protein sequence ID" value="QBX88502.1"/>
    <property type="molecule type" value="Genomic_DNA"/>
</dbReference>
<keyword evidence="5 9" id="KW-0603">Photosystem I</keyword>
<dbReference type="SUPFAM" id="SSF81563">
    <property type="entry name" value="Photosystem I reaction center subunit X, PsaK"/>
    <property type="match status" value="1"/>
</dbReference>
<evidence type="ECO:0000256" key="3">
    <source>
        <dbReference type="ARBA" id="ARBA00022531"/>
    </source>
</evidence>
<dbReference type="Pfam" id="PF01241">
    <property type="entry name" value="PSI_PSAK"/>
    <property type="match status" value="1"/>
</dbReference>
<dbReference type="PROSITE" id="PS01026">
    <property type="entry name" value="PHOTOSYSTEM_I_PSAGK"/>
    <property type="match status" value="1"/>
</dbReference>
<keyword evidence="4 9" id="KW-0812">Transmembrane</keyword>
<dbReference type="InterPro" id="IPR035982">
    <property type="entry name" value="PSI_centre_PsaK_sf"/>
</dbReference>
<proteinExistence type="inferred from homology"/>
<evidence type="ECO:0000256" key="1">
    <source>
        <dbReference type="ARBA" id="ARBA00004141"/>
    </source>
</evidence>
<organism evidence="10">
    <name type="scientific">Acrochaetium secundatum</name>
    <dbReference type="NCBI Taxonomy" id="209631"/>
    <lineage>
        <taxon>Eukaryota</taxon>
        <taxon>Rhodophyta</taxon>
        <taxon>Florideophyceae</taxon>
        <taxon>Nemaliophycidae</taxon>
        <taxon>Acrochaetiales</taxon>
        <taxon>Acrochaetiaceae</taxon>
        <taxon>Acrochaetium</taxon>
    </lineage>
</organism>
<dbReference type="InterPro" id="IPR000549">
    <property type="entry name" value="PSI_PsaG/PsaK"/>
</dbReference>
<dbReference type="Gene3D" id="1.20.860.20">
    <property type="entry name" value="Photosystem I PsaK, reaction centre"/>
    <property type="match status" value="1"/>
</dbReference>
<keyword evidence="3 9" id="KW-0602">Photosynthesis</keyword>
<dbReference type="GO" id="GO:0009522">
    <property type="term" value="C:photosystem I"/>
    <property type="evidence" value="ECO:0007669"/>
    <property type="project" value="UniProtKB-KW"/>
</dbReference>
<dbReference type="GO" id="GO:0042651">
    <property type="term" value="C:thylakoid membrane"/>
    <property type="evidence" value="ECO:0007669"/>
    <property type="project" value="UniProtKB-UniRule"/>
</dbReference>
<name>A0A4D6BKI2_9FLOR</name>
<geneLocation type="plastid" evidence="10"/>
<dbReference type="AlphaFoldDB" id="A0A4D6BKI2"/>